<comment type="caution">
    <text evidence="2">The sequence shown here is derived from an EMBL/GenBank/DDBJ whole genome shotgun (WGS) entry which is preliminary data.</text>
</comment>
<feature type="region of interest" description="Disordered" evidence="1">
    <location>
        <begin position="31"/>
        <end position="54"/>
    </location>
</feature>
<evidence type="ECO:0000256" key="1">
    <source>
        <dbReference type="SAM" id="MobiDB-lite"/>
    </source>
</evidence>
<dbReference type="EMBL" id="BARW01024562">
    <property type="protein sequence ID" value="GAI93348.1"/>
    <property type="molecule type" value="Genomic_DNA"/>
</dbReference>
<evidence type="ECO:0000313" key="2">
    <source>
        <dbReference type="EMBL" id="GAI93348.1"/>
    </source>
</evidence>
<dbReference type="AlphaFoldDB" id="X1SK62"/>
<feature type="non-terminal residue" evidence="2">
    <location>
        <position position="1"/>
    </location>
</feature>
<protein>
    <submittedName>
        <fullName evidence="2">Uncharacterized protein</fullName>
    </submittedName>
</protein>
<proteinExistence type="predicted"/>
<organism evidence="2">
    <name type="scientific">marine sediment metagenome</name>
    <dbReference type="NCBI Taxonomy" id="412755"/>
    <lineage>
        <taxon>unclassified sequences</taxon>
        <taxon>metagenomes</taxon>
        <taxon>ecological metagenomes</taxon>
    </lineage>
</organism>
<gene>
    <name evidence="2" type="ORF">S12H4_40474</name>
</gene>
<accession>X1SK62</accession>
<sequence length="156" mass="17065">KLSGVMDAKDIGKILLFKGINFIGTPINRRASLTQPGGRGGPPPPDEWPLTDPSTREEITFSNYKKKYCSRSGTVSASGSLPYLNDLNSLYNRRTLLNLSKMEQTEFTKLSPLILTANDIAELKEAIISGTSRAIIGRYGAGTSSYALKIRILLNE</sequence>
<name>X1SK62_9ZZZZ</name>
<reference evidence="2" key="1">
    <citation type="journal article" date="2014" name="Front. Microbiol.">
        <title>High frequency of phylogenetically diverse reductive dehalogenase-homologous genes in deep subseafloor sedimentary metagenomes.</title>
        <authorList>
            <person name="Kawai M."/>
            <person name="Futagami T."/>
            <person name="Toyoda A."/>
            <person name="Takaki Y."/>
            <person name="Nishi S."/>
            <person name="Hori S."/>
            <person name="Arai W."/>
            <person name="Tsubouchi T."/>
            <person name="Morono Y."/>
            <person name="Uchiyama I."/>
            <person name="Ito T."/>
            <person name="Fujiyama A."/>
            <person name="Inagaki F."/>
            <person name="Takami H."/>
        </authorList>
    </citation>
    <scope>NUCLEOTIDE SEQUENCE</scope>
    <source>
        <strain evidence="2">Expedition CK06-06</strain>
    </source>
</reference>